<keyword evidence="3" id="KW-1185">Reference proteome</keyword>
<dbReference type="Pfam" id="PF10195">
    <property type="entry name" value="Phospho_p8"/>
    <property type="match status" value="1"/>
</dbReference>
<feature type="compositionally biased region" description="Basic and acidic residues" evidence="1">
    <location>
        <begin position="30"/>
        <end position="44"/>
    </location>
</feature>
<dbReference type="PANTHER" id="PTHR17149:SF4">
    <property type="entry name" value="RH17958P"/>
    <property type="match status" value="1"/>
</dbReference>
<feature type="region of interest" description="Disordered" evidence="1">
    <location>
        <begin position="22"/>
        <end position="46"/>
    </location>
</feature>
<evidence type="ECO:0000313" key="3">
    <source>
        <dbReference type="Proteomes" id="UP001209878"/>
    </source>
</evidence>
<dbReference type="GO" id="GO:0005634">
    <property type="term" value="C:nucleus"/>
    <property type="evidence" value="ECO:0007669"/>
    <property type="project" value="TreeGrafter"/>
</dbReference>
<dbReference type="PANTHER" id="PTHR17149">
    <property type="entry name" value="NUCLEAR PROTEIN 1 AND 2"/>
    <property type="match status" value="1"/>
</dbReference>
<dbReference type="InterPro" id="IPR018792">
    <property type="entry name" value="NUPR1-like"/>
</dbReference>
<evidence type="ECO:0000256" key="1">
    <source>
        <dbReference type="SAM" id="MobiDB-lite"/>
    </source>
</evidence>
<gene>
    <name evidence="2" type="ORF">NP493_1287g02039</name>
</gene>
<proteinExistence type="predicted"/>
<comment type="caution">
    <text evidence="2">The sequence shown here is derived from an EMBL/GenBank/DDBJ whole genome shotgun (WGS) entry which is preliminary data.</text>
</comment>
<dbReference type="GO" id="GO:0006357">
    <property type="term" value="P:regulation of transcription by RNA polymerase II"/>
    <property type="evidence" value="ECO:0007669"/>
    <property type="project" value="TreeGrafter"/>
</dbReference>
<dbReference type="AlphaFoldDB" id="A0AAD9NED2"/>
<evidence type="ECO:0000313" key="2">
    <source>
        <dbReference type="EMBL" id="KAK2167167.1"/>
    </source>
</evidence>
<reference evidence="2" key="1">
    <citation type="journal article" date="2023" name="Mol. Biol. Evol.">
        <title>Third-Generation Sequencing Reveals the Adaptive Role of the Epigenome in Three Deep-Sea Polychaetes.</title>
        <authorList>
            <person name="Perez M."/>
            <person name="Aroh O."/>
            <person name="Sun Y."/>
            <person name="Lan Y."/>
            <person name="Juniper S.K."/>
            <person name="Young C.R."/>
            <person name="Angers B."/>
            <person name="Qian P.Y."/>
        </authorList>
    </citation>
    <scope>NUCLEOTIDE SEQUENCE</scope>
    <source>
        <strain evidence="2">R07B-5</strain>
    </source>
</reference>
<organism evidence="2 3">
    <name type="scientific">Ridgeia piscesae</name>
    <name type="common">Tubeworm</name>
    <dbReference type="NCBI Taxonomy" id="27915"/>
    <lineage>
        <taxon>Eukaryota</taxon>
        <taxon>Metazoa</taxon>
        <taxon>Spiralia</taxon>
        <taxon>Lophotrochozoa</taxon>
        <taxon>Annelida</taxon>
        <taxon>Polychaeta</taxon>
        <taxon>Sedentaria</taxon>
        <taxon>Canalipalpata</taxon>
        <taxon>Sabellida</taxon>
        <taxon>Siboglinidae</taxon>
        <taxon>Ridgeia</taxon>
    </lineage>
</organism>
<protein>
    <submittedName>
        <fullName evidence="2">Uncharacterized protein</fullName>
    </submittedName>
</protein>
<dbReference type="EMBL" id="JAODUO010001287">
    <property type="protein sequence ID" value="KAK2167167.1"/>
    <property type="molecule type" value="Genomic_DNA"/>
</dbReference>
<dbReference type="GO" id="GO:0008285">
    <property type="term" value="P:negative regulation of cell population proliferation"/>
    <property type="evidence" value="ECO:0007669"/>
    <property type="project" value="TreeGrafter"/>
</dbReference>
<dbReference type="Proteomes" id="UP001209878">
    <property type="component" value="Unassembled WGS sequence"/>
</dbReference>
<dbReference type="GO" id="GO:0045786">
    <property type="term" value="P:negative regulation of cell cycle"/>
    <property type="evidence" value="ECO:0007669"/>
    <property type="project" value="TreeGrafter"/>
</dbReference>
<accession>A0AAD9NED2</accession>
<sequence>MEAHFDEYEHWNFDFDRHMFSGHSGKGRSKKEASQHTNHHDPSGHTRKVLTKLCGLSYWLTYMQWDLLLYVAVREDKGGWTSDISV</sequence>
<name>A0AAD9NED2_RIDPI</name>